<dbReference type="KEGG" id="epa:110252674"/>
<dbReference type="Proteomes" id="UP000887567">
    <property type="component" value="Unplaced"/>
</dbReference>
<dbReference type="PANTHER" id="PTHR46093">
    <property type="entry name" value="ACYL-COA-BINDING DOMAIN-CONTAINING PROTEIN 5"/>
    <property type="match status" value="1"/>
</dbReference>
<dbReference type="InterPro" id="IPR015915">
    <property type="entry name" value="Kelch-typ_b-propeller"/>
</dbReference>
<organism evidence="3 4">
    <name type="scientific">Exaiptasia diaphana</name>
    <name type="common">Tropical sea anemone</name>
    <name type="synonym">Aiptasia pulchella</name>
    <dbReference type="NCBI Taxonomy" id="2652724"/>
    <lineage>
        <taxon>Eukaryota</taxon>
        <taxon>Metazoa</taxon>
        <taxon>Cnidaria</taxon>
        <taxon>Anthozoa</taxon>
        <taxon>Hexacorallia</taxon>
        <taxon>Actiniaria</taxon>
        <taxon>Aiptasiidae</taxon>
        <taxon>Exaiptasia</taxon>
    </lineage>
</organism>
<dbReference type="SUPFAM" id="SSF50965">
    <property type="entry name" value="Galactose oxidase, central domain"/>
    <property type="match status" value="1"/>
</dbReference>
<accession>A0A913Y732</accession>
<dbReference type="PANTHER" id="PTHR46093:SF19">
    <property type="entry name" value="RAB9 EFFECTOR PROTEIN WITH KELCH MOTIFS-LIKE"/>
    <property type="match status" value="1"/>
</dbReference>
<keyword evidence="4" id="KW-1185">Reference proteome</keyword>
<keyword evidence="1" id="KW-0880">Kelch repeat</keyword>
<dbReference type="OrthoDB" id="10250130at2759"/>
<dbReference type="InterPro" id="IPR011043">
    <property type="entry name" value="Gal_Oxase/kelch_b-propeller"/>
</dbReference>
<dbReference type="EnsemblMetazoa" id="XM_021059511.2">
    <property type="protein sequence ID" value="XP_020915170.1"/>
    <property type="gene ID" value="LOC110252674"/>
</dbReference>
<dbReference type="RefSeq" id="XP_020915170.1">
    <property type="nucleotide sequence ID" value="XM_021059511.2"/>
</dbReference>
<proteinExistence type="predicted"/>
<evidence type="ECO:0008006" key="5">
    <source>
        <dbReference type="Google" id="ProtNLM"/>
    </source>
</evidence>
<dbReference type="SUPFAM" id="SSF117281">
    <property type="entry name" value="Kelch motif"/>
    <property type="match status" value="1"/>
</dbReference>
<protein>
    <recommendedName>
        <fullName evidence="5">Kelch repeat-containing protein</fullName>
    </recommendedName>
</protein>
<dbReference type="GeneID" id="110252674"/>
<name>A0A913Y732_EXADI</name>
<reference evidence="3" key="1">
    <citation type="submission" date="2022-11" db="UniProtKB">
        <authorList>
            <consortium name="EnsemblMetazoa"/>
        </authorList>
    </citation>
    <scope>IDENTIFICATION</scope>
</reference>
<dbReference type="Pfam" id="PF13415">
    <property type="entry name" value="Beta-prop_FBX42"/>
    <property type="match status" value="1"/>
</dbReference>
<keyword evidence="2" id="KW-0677">Repeat</keyword>
<evidence type="ECO:0000313" key="4">
    <source>
        <dbReference type="Proteomes" id="UP000887567"/>
    </source>
</evidence>
<dbReference type="Gene3D" id="2.120.10.80">
    <property type="entry name" value="Kelch-type beta propeller"/>
    <property type="match status" value="2"/>
</dbReference>
<dbReference type="AlphaFoldDB" id="A0A913Y732"/>
<evidence type="ECO:0000256" key="1">
    <source>
        <dbReference type="ARBA" id="ARBA00022441"/>
    </source>
</evidence>
<evidence type="ECO:0000256" key="2">
    <source>
        <dbReference type="ARBA" id="ARBA00022737"/>
    </source>
</evidence>
<sequence>MNSLSCESPVRDNGLQIYAVLNLHETPRKLLSKDNKSNFYCHFALPLPKQVVVFAVGEWERPSGKRRKALHNSFFCKVESPKSSPKNNNLSSLFLTPSTPYSPCVKREVPSGRWGFFMCSIDDSKTVMIGGQGAKQQMVKDSLWVVSTKSGEAFFSQPSSTGSTGADRRMGHFFFYDPESKVIFVYGGSKNNFFFSDVHKLDTKTWTWSLSQTVGKAPTRAYHSCNLFFGELWVFGGVYPNPDPQPFFCSNDMYVMSLEAKNWYTLFFSSLKPLPRSGHTACLVDDRLVMFGGWDAPTCFNDLFFFDLTIMEYTQPSTTGTHPSPRSWHTAVTLPGKLFLIHGGYNGIKTLSDCFLFFFSLTWTGIKTPESLYARAGHSALLLQQGEDTQEEIVIFGGGDNLGEFFNDFTSFSPQELD</sequence>
<evidence type="ECO:0000313" key="3">
    <source>
        <dbReference type="EnsemblMetazoa" id="XP_020915170.1"/>
    </source>
</evidence>